<dbReference type="EnsemblBacteria" id="CAK03075">
    <property type="protein sequence ID" value="CAK03075"/>
    <property type="gene ID" value="pRL110129"/>
</dbReference>
<gene>
    <name evidence="2" type="ordered locus">pRL110129</name>
</gene>
<dbReference type="HOGENOM" id="CLU_170362_0_0_5"/>
<dbReference type="Proteomes" id="UP000006575">
    <property type="component" value="Plasmid pRL11"/>
</dbReference>
<proteinExistence type="predicted"/>
<name>Q1M6Q7_RHIJ3</name>
<evidence type="ECO:0000256" key="1">
    <source>
        <dbReference type="SAM" id="MobiDB-lite"/>
    </source>
</evidence>
<sequence>MAWMVRTRHAPRVRPITDRGADMPVRRRAGKRRSTDGLDQWFFVFSSGHDFFDELADLGIETDAYHCPSMEDAESAWRRLGDAFLEIPRHPEQGEPWALKEFGPPTKRRGKRRR</sequence>
<evidence type="ECO:0000313" key="2">
    <source>
        <dbReference type="EMBL" id="CAK03075.1"/>
    </source>
</evidence>
<feature type="region of interest" description="Disordered" evidence="1">
    <location>
        <begin position="91"/>
        <end position="114"/>
    </location>
</feature>
<accession>Q1M6Q7</accession>
<organism evidence="2 3">
    <name type="scientific">Rhizobium johnstonii (strain DSM 114642 / LMG 32736 / 3841)</name>
    <name type="common">Rhizobium leguminosarum bv. viciae</name>
    <dbReference type="NCBI Taxonomy" id="216596"/>
    <lineage>
        <taxon>Bacteria</taxon>
        <taxon>Pseudomonadati</taxon>
        <taxon>Pseudomonadota</taxon>
        <taxon>Alphaproteobacteria</taxon>
        <taxon>Hyphomicrobiales</taxon>
        <taxon>Rhizobiaceae</taxon>
        <taxon>Rhizobium/Agrobacterium group</taxon>
        <taxon>Rhizobium</taxon>
        <taxon>Rhizobium johnstonii</taxon>
    </lineage>
</organism>
<dbReference type="AlphaFoldDB" id="Q1M6Q7"/>
<keyword evidence="3" id="KW-1185">Reference proteome</keyword>
<geneLocation type="plasmid" evidence="2 3">
    <name>pRL11</name>
</geneLocation>
<dbReference type="EMBL" id="AM236085">
    <property type="protein sequence ID" value="CAK03075.1"/>
    <property type="molecule type" value="Genomic_DNA"/>
</dbReference>
<protein>
    <submittedName>
        <fullName evidence="2">Uncharacterized protein</fullName>
    </submittedName>
</protein>
<evidence type="ECO:0000313" key="3">
    <source>
        <dbReference type="Proteomes" id="UP000006575"/>
    </source>
</evidence>
<keyword evidence="2" id="KW-0614">Plasmid</keyword>
<reference evidence="2 3" key="1">
    <citation type="journal article" date="2006" name="Genome Biol.">
        <title>The genome of Rhizobium leguminosarum has recognizable core and accessory components.</title>
        <authorList>
            <person name="Young J.W."/>
            <person name="Crossman L.C."/>
            <person name="Johnston A.W.B."/>
            <person name="Thomson N.R."/>
            <person name="Ghazoui Z.F."/>
            <person name="Hull K.H."/>
            <person name="Wexler M."/>
            <person name="Curson A.R.J."/>
            <person name="Todd J.D."/>
            <person name="Poole P.S."/>
            <person name="Mauchline T.H."/>
            <person name="East A.K."/>
            <person name="Quail M.A."/>
            <person name="Churcher C."/>
            <person name="Arrowsmith C."/>
            <person name="Cherevach A."/>
            <person name="Chillingworth T."/>
            <person name="Clarke K."/>
            <person name="Cronin A."/>
            <person name="Davis P."/>
            <person name="Fraser A."/>
            <person name="Hance Z."/>
            <person name="Hauser H."/>
            <person name="Jagels K."/>
            <person name="Moule S."/>
            <person name="Mungall K."/>
            <person name="Norbertczak H."/>
            <person name="Rabbinowitsch E."/>
            <person name="Sanders M."/>
            <person name="Simmonds M."/>
            <person name="Whitehead S."/>
            <person name="Parkhill J."/>
        </authorList>
    </citation>
    <scope>NUCLEOTIDE SEQUENCE [LARGE SCALE GENOMIC DNA]</scope>
    <source>
        <strain evidence="3">DSM 114642 / LMG 32736 / 3841</strain>
    </source>
</reference>
<dbReference type="KEGG" id="rle:pRL110129"/>